<proteinExistence type="predicted"/>
<dbReference type="KEGG" id="ccz:CCALI_01450"/>
<keyword evidence="1" id="KW-0488">Methylation</keyword>
<dbReference type="Pfam" id="PF07596">
    <property type="entry name" value="SBP_bac_10"/>
    <property type="match status" value="1"/>
</dbReference>
<dbReference type="EMBL" id="HF951689">
    <property type="protein sequence ID" value="CCW35266.1"/>
    <property type="molecule type" value="Genomic_DNA"/>
</dbReference>
<dbReference type="HOGENOM" id="CLU_041661_1_1_0"/>
<dbReference type="InterPro" id="IPR012902">
    <property type="entry name" value="N_methyl_site"/>
</dbReference>
<dbReference type="InParanoid" id="S0EYW8"/>
<reference evidence="4" key="1">
    <citation type="submission" date="2013-03" db="EMBL/GenBank/DDBJ databases">
        <title>Genome sequence of Chthonomonas calidirosea, the first sequenced genome from the Armatimonadetes phylum (formally candidate division OP10).</title>
        <authorList>
            <person name="Lee K.C.Y."/>
            <person name="Morgan X.C."/>
            <person name="Dunfield P.F."/>
            <person name="Tamas I."/>
            <person name="Houghton K.M."/>
            <person name="Vyssotski M."/>
            <person name="Ryan J.L.J."/>
            <person name="Lagutin K."/>
            <person name="McDonald I.R."/>
            <person name="Stott M.B."/>
        </authorList>
    </citation>
    <scope>NUCLEOTIDE SEQUENCE [LARGE SCALE GENOMIC DNA]</scope>
    <source>
        <strain evidence="4">DSM 23976 / ICMP 18418 / T49</strain>
    </source>
</reference>
<dbReference type="SUPFAM" id="SSF54523">
    <property type="entry name" value="Pili subunits"/>
    <property type="match status" value="1"/>
</dbReference>
<dbReference type="Proteomes" id="UP000014227">
    <property type="component" value="Chromosome I"/>
</dbReference>
<dbReference type="OrthoDB" id="249131at2"/>
<dbReference type="PRINTS" id="PR00813">
    <property type="entry name" value="BCTERIALGSPG"/>
</dbReference>
<dbReference type="InterPro" id="IPR000983">
    <property type="entry name" value="Bac_GSPG_pilin"/>
</dbReference>
<dbReference type="RefSeq" id="WP_016482802.1">
    <property type="nucleotide sequence ID" value="NC_021487.1"/>
</dbReference>
<keyword evidence="4" id="KW-1185">Reference proteome</keyword>
<dbReference type="AlphaFoldDB" id="S0EYW8"/>
<dbReference type="PANTHER" id="PTHR30093">
    <property type="entry name" value="GENERAL SECRETION PATHWAY PROTEIN G"/>
    <property type="match status" value="1"/>
</dbReference>
<evidence type="ECO:0000256" key="1">
    <source>
        <dbReference type="ARBA" id="ARBA00022481"/>
    </source>
</evidence>
<dbReference type="InterPro" id="IPR045584">
    <property type="entry name" value="Pilin-like"/>
</dbReference>
<dbReference type="PATRIC" id="fig|1303518.3.peg.1482"/>
<dbReference type="GO" id="GO:0015627">
    <property type="term" value="C:type II protein secretion system complex"/>
    <property type="evidence" value="ECO:0007669"/>
    <property type="project" value="InterPro"/>
</dbReference>
<dbReference type="Gene3D" id="3.30.700.10">
    <property type="entry name" value="Glycoprotein, Type 4 Pilin"/>
    <property type="match status" value="1"/>
</dbReference>
<dbReference type="GO" id="GO:0015628">
    <property type="term" value="P:protein secretion by the type II secretion system"/>
    <property type="evidence" value="ECO:0007669"/>
    <property type="project" value="InterPro"/>
</dbReference>
<protein>
    <submittedName>
        <fullName evidence="3">Prepilin-type N-terminal cleavage/methylation domain</fullName>
    </submittedName>
</protein>
<evidence type="ECO:0000259" key="2">
    <source>
        <dbReference type="Pfam" id="PF07596"/>
    </source>
</evidence>
<evidence type="ECO:0000313" key="3">
    <source>
        <dbReference type="EMBL" id="CCW35266.1"/>
    </source>
</evidence>
<feature type="domain" description="DUF1559" evidence="2">
    <location>
        <begin position="31"/>
        <end position="113"/>
    </location>
</feature>
<organism evidence="3 4">
    <name type="scientific">Chthonomonas calidirosea (strain DSM 23976 / ICMP 18418 / T49)</name>
    <dbReference type="NCBI Taxonomy" id="1303518"/>
    <lineage>
        <taxon>Bacteria</taxon>
        <taxon>Bacillati</taxon>
        <taxon>Armatimonadota</taxon>
        <taxon>Chthonomonadia</taxon>
        <taxon>Chthonomonadales</taxon>
        <taxon>Chthonomonadaceae</taxon>
        <taxon>Chthonomonas</taxon>
    </lineage>
</organism>
<sequence>MRSRGFTLIELLVVIAIIAILAAILFPVFAQAREQARTSMCLSNIKQLSLGAQMYTQDYDERFPSWNWPFFCNGGNNGAPRDSAAFWTMAIYPYVKNTGVYQCPDDALRWNDAWATCSDDGGKDDMFAPINPATGKACNFWDGCNPKYVSYAIDESLDGGWPTNTLAGVPTPANWALFADCGSQLADIWVWQQPNAQNANNISARIAFSNQGCCLIWQGSQPASYFLSKYSQSFLDNLTRHHGGENVSFVDGHAKYMRWTNLTWVNLTTGTLPQ</sequence>
<gene>
    <name evidence="3" type="ORF">CCALI_01450</name>
</gene>
<accession>S0EYW8</accession>
<name>S0EYW8_CHTCT</name>
<dbReference type="eggNOG" id="COG2165">
    <property type="taxonomic scope" value="Bacteria"/>
</dbReference>
<dbReference type="Pfam" id="PF07963">
    <property type="entry name" value="N_methyl"/>
    <property type="match status" value="1"/>
</dbReference>
<evidence type="ECO:0000313" key="4">
    <source>
        <dbReference type="Proteomes" id="UP000014227"/>
    </source>
</evidence>
<dbReference type="NCBIfam" id="TIGR02532">
    <property type="entry name" value="IV_pilin_GFxxxE"/>
    <property type="match status" value="1"/>
</dbReference>
<dbReference type="PROSITE" id="PS00409">
    <property type="entry name" value="PROKAR_NTER_METHYL"/>
    <property type="match status" value="1"/>
</dbReference>
<dbReference type="InterPro" id="IPR011453">
    <property type="entry name" value="DUF1559"/>
</dbReference>